<organism evidence="1 2">
    <name type="scientific">Nitratireductor thuwali</name>
    <dbReference type="NCBI Taxonomy" id="2267699"/>
    <lineage>
        <taxon>Bacteria</taxon>
        <taxon>Pseudomonadati</taxon>
        <taxon>Pseudomonadota</taxon>
        <taxon>Alphaproteobacteria</taxon>
        <taxon>Hyphomicrobiales</taxon>
        <taxon>Phyllobacteriaceae</taxon>
        <taxon>Nitratireductor</taxon>
    </lineage>
</organism>
<dbReference type="InterPro" id="IPR008767">
    <property type="entry name" value="Phage_SPP1_head-tail_adaptor"/>
</dbReference>
<evidence type="ECO:0008006" key="3">
    <source>
        <dbReference type="Google" id="ProtNLM"/>
    </source>
</evidence>
<dbReference type="Pfam" id="PF05521">
    <property type="entry name" value="Phage_HCP"/>
    <property type="match status" value="1"/>
</dbReference>
<dbReference type="InterPro" id="IPR038666">
    <property type="entry name" value="SSP1_head-tail_sf"/>
</dbReference>
<dbReference type="RefSeq" id="WP_338531656.1">
    <property type="nucleotide sequence ID" value="NZ_CP030941.1"/>
</dbReference>
<gene>
    <name evidence="1" type="ORF">NTH_04012</name>
</gene>
<dbReference type="EMBL" id="CP030941">
    <property type="protein sequence ID" value="UUP19509.1"/>
    <property type="molecule type" value="Genomic_DNA"/>
</dbReference>
<keyword evidence="2" id="KW-1185">Reference proteome</keyword>
<proteinExistence type="predicted"/>
<dbReference type="NCBIfam" id="TIGR01563">
    <property type="entry name" value="gp16_SPP1"/>
    <property type="match status" value="1"/>
</dbReference>
<sequence length="112" mass="12693">MPGAGKLDRKITIRRFTSVPNEFNEPVETWSDFLPNIWARREDVSDGEKFAAGQVGSSLRSRFVIRSSTASRTVTPVDRLVHEGSTYNIHGVKETKEGRRRFIEITAVKDND</sequence>
<name>A0ABY5MQD6_9HYPH</name>
<evidence type="ECO:0000313" key="1">
    <source>
        <dbReference type="EMBL" id="UUP19509.1"/>
    </source>
</evidence>
<accession>A0ABY5MQD6</accession>
<evidence type="ECO:0000313" key="2">
    <source>
        <dbReference type="Proteomes" id="UP001342418"/>
    </source>
</evidence>
<reference evidence="1 2" key="1">
    <citation type="submission" date="2018-07" db="EMBL/GenBank/DDBJ databases">
        <title>Genome sequence of Nitratireductor thuwali#1536.</title>
        <authorList>
            <person name="Michoud G."/>
            <person name="Merlino G."/>
            <person name="Sefrji F.O."/>
            <person name="Daffonchio D."/>
        </authorList>
    </citation>
    <scope>NUCLEOTIDE SEQUENCE [LARGE SCALE GENOMIC DNA]</scope>
    <source>
        <strain evidence="2">Nit1536</strain>
    </source>
</reference>
<dbReference type="Proteomes" id="UP001342418">
    <property type="component" value="Chromosome"/>
</dbReference>
<protein>
    <recommendedName>
        <fullName evidence="3">Head-tail adaptor protein</fullName>
    </recommendedName>
</protein>
<dbReference type="Gene3D" id="2.40.10.270">
    <property type="entry name" value="Bacteriophage SPP1 head-tail adaptor protein"/>
    <property type="match status" value="1"/>
</dbReference>